<gene>
    <name evidence="1" type="ORF">Cylst_1718</name>
</gene>
<proteinExistence type="predicted"/>
<dbReference type="HOGENOM" id="CLU_2355070_0_0_3"/>
<dbReference type="STRING" id="56107.Cylst_1718"/>
<evidence type="ECO:0000313" key="2">
    <source>
        <dbReference type="Proteomes" id="UP000010475"/>
    </source>
</evidence>
<dbReference type="EMBL" id="CP003642">
    <property type="protein sequence ID" value="AFZ23990.1"/>
    <property type="molecule type" value="Genomic_DNA"/>
</dbReference>
<name>K9WUC7_9NOST</name>
<evidence type="ECO:0000313" key="1">
    <source>
        <dbReference type="EMBL" id="AFZ23990.1"/>
    </source>
</evidence>
<accession>K9WUC7</accession>
<dbReference type="AlphaFoldDB" id="K9WUC7"/>
<reference evidence="1 2" key="1">
    <citation type="submission" date="2012-06" db="EMBL/GenBank/DDBJ databases">
        <title>Finished chromosome of genome of Cylindrospermum stagnale PCC 7417.</title>
        <authorList>
            <consortium name="US DOE Joint Genome Institute"/>
            <person name="Gugger M."/>
            <person name="Coursin T."/>
            <person name="Rippka R."/>
            <person name="Tandeau De Marsac N."/>
            <person name="Huntemann M."/>
            <person name="Wei C.-L."/>
            <person name="Han J."/>
            <person name="Detter J.C."/>
            <person name="Han C."/>
            <person name="Tapia R."/>
            <person name="Chen A."/>
            <person name="Kyrpides N."/>
            <person name="Mavromatis K."/>
            <person name="Markowitz V."/>
            <person name="Szeto E."/>
            <person name="Ivanova N."/>
            <person name="Pagani I."/>
            <person name="Pati A."/>
            <person name="Goodwin L."/>
            <person name="Nordberg H.P."/>
            <person name="Cantor M.N."/>
            <person name="Hua S.X."/>
            <person name="Woyke T."/>
            <person name="Kerfeld C.A."/>
        </authorList>
    </citation>
    <scope>NUCLEOTIDE SEQUENCE [LARGE SCALE GENOMIC DNA]</scope>
    <source>
        <strain evidence="1 2">PCC 7417</strain>
    </source>
</reference>
<sequence length="96" mass="10697">MSSGRERFFDNLTTIKLSKNRAIADHALSAEACLANALRACYANEFNLDTQENSLLAASTAQNLLRSYRPMPLLSSQYLRQALRTKRAVLIASFSD</sequence>
<dbReference type="Proteomes" id="UP000010475">
    <property type="component" value="Chromosome"/>
</dbReference>
<dbReference type="KEGG" id="csg:Cylst_1718"/>
<protein>
    <submittedName>
        <fullName evidence="1">Uncharacterized protein</fullName>
    </submittedName>
</protein>
<organism evidence="1 2">
    <name type="scientific">Cylindrospermum stagnale PCC 7417</name>
    <dbReference type="NCBI Taxonomy" id="56107"/>
    <lineage>
        <taxon>Bacteria</taxon>
        <taxon>Bacillati</taxon>
        <taxon>Cyanobacteriota</taxon>
        <taxon>Cyanophyceae</taxon>
        <taxon>Nostocales</taxon>
        <taxon>Nostocaceae</taxon>
        <taxon>Cylindrospermum</taxon>
    </lineage>
</organism>
<keyword evidence="2" id="KW-1185">Reference proteome</keyword>